<gene>
    <name evidence="1" type="ORF">D0817_06685</name>
</gene>
<reference evidence="2" key="1">
    <citation type="journal article" date="2019" name="Syst. Appl. Microbiol.">
        <title>Flavobacterium circumlabens sp. nov. and Flavobacterium cupreum sp. nov., two psychrotrophic species isolated from Antarctic environmental samples.</title>
        <authorList>
            <person name="Kralova S."/>
            <person name="Busse H.-J."/>
            <person name="Svec P."/>
            <person name="Maslanova I."/>
            <person name="Stankova E."/>
            <person name="Bartak M."/>
            <person name="Sedlacek I."/>
        </authorList>
    </citation>
    <scope>NUCLEOTIDE SEQUENCE [LARGE SCALE GENOMIC DNA]</scope>
    <source>
        <strain evidence="2">CCM 8825</strain>
    </source>
</reference>
<sequence>MENLELQKKIINLGKLFVKELKLEPGVDTFSRWMAHFIAEKIVIAEESEGSVKQAAEKECFEVILKLWEHRRSLPSGRRPLESFEPILATLSKLNPDNEEPYFFNPFQNRDLTELKTDISDFNSVEAWLNIVTEIDKTSRIWIEYALTQATNNAKNEKTKEWIESTINLPNDNIEVTIVNSLVEERPFFDFEDDDQDDFSKKYNTERLKKRVSELKKYSELNTFLLAKYEDELKKLSSTK</sequence>
<evidence type="ECO:0000313" key="2">
    <source>
        <dbReference type="Proteomes" id="UP000288102"/>
    </source>
</evidence>
<protein>
    <submittedName>
        <fullName evidence="1">Uncharacterized protein</fullName>
    </submittedName>
</protein>
<keyword evidence="2" id="KW-1185">Reference proteome</keyword>
<dbReference type="Proteomes" id="UP000288102">
    <property type="component" value="Unassembled WGS sequence"/>
</dbReference>
<evidence type="ECO:0000313" key="1">
    <source>
        <dbReference type="EMBL" id="RUT71553.1"/>
    </source>
</evidence>
<organism evidence="1 2">
    <name type="scientific">Flavobacterium cupreum</name>
    <dbReference type="NCBI Taxonomy" id="2133766"/>
    <lineage>
        <taxon>Bacteria</taxon>
        <taxon>Pseudomonadati</taxon>
        <taxon>Bacteroidota</taxon>
        <taxon>Flavobacteriia</taxon>
        <taxon>Flavobacteriales</taxon>
        <taxon>Flavobacteriaceae</taxon>
        <taxon>Flavobacterium</taxon>
    </lineage>
</organism>
<name>A0A434AAY4_9FLAO</name>
<dbReference type="RefSeq" id="WP_127337607.1">
    <property type="nucleotide sequence ID" value="NZ_QWDM01000003.1"/>
</dbReference>
<dbReference type="EMBL" id="QWDM01000003">
    <property type="protein sequence ID" value="RUT71553.1"/>
    <property type="molecule type" value="Genomic_DNA"/>
</dbReference>
<accession>A0A434AAY4</accession>
<comment type="caution">
    <text evidence="1">The sequence shown here is derived from an EMBL/GenBank/DDBJ whole genome shotgun (WGS) entry which is preliminary data.</text>
</comment>
<proteinExistence type="predicted"/>
<dbReference type="AlphaFoldDB" id="A0A434AAY4"/>
<dbReference type="OrthoDB" id="4166375at2"/>